<keyword evidence="17" id="KW-0999">Mitochondrion inner membrane</keyword>
<dbReference type="PANTHER" id="PTHR11434">
    <property type="entry name" value="NADH-UBIQUINONE OXIDOREDUCTASE SUBUNIT ND4L"/>
    <property type="match status" value="1"/>
</dbReference>
<proteinExistence type="inferred from homology"/>
<dbReference type="AlphaFoldDB" id="A0A6F8CQI3"/>
<dbReference type="GO" id="GO:0030964">
    <property type="term" value="C:NADH dehydrogenase complex"/>
    <property type="evidence" value="ECO:0007669"/>
    <property type="project" value="TreeGrafter"/>
</dbReference>
<keyword evidence="13 17" id="KW-0496">Mitochondrion</keyword>
<evidence type="ECO:0000256" key="7">
    <source>
        <dbReference type="ARBA" id="ARBA00022692"/>
    </source>
</evidence>
<dbReference type="Gene3D" id="1.10.287.3510">
    <property type="match status" value="1"/>
</dbReference>
<accession>A0A6F8CQI3</accession>
<keyword evidence="14 17" id="KW-0472">Membrane</keyword>
<feature type="chain" id="PRO_5026039477" description="NADH-ubiquinone oxidoreductase chain 4L" evidence="18">
    <location>
        <begin position="19"/>
        <end position="96"/>
    </location>
</feature>
<keyword evidence="11 17" id="KW-0520">NAD</keyword>
<evidence type="ECO:0000256" key="4">
    <source>
        <dbReference type="ARBA" id="ARBA00016612"/>
    </source>
</evidence>
<keyword evidence="9 17" id="KW-0249">Electron transport</keyword>
<evidence type="ECO:0000256" key="16">
    <source>
        <dbReference type="ARBA" id="ARBA00048769"/>
    </source>
</evidence>
<keyword evidence="6 17" id="KW-0679">Respiratory chain</keyword>
<evidence type="ECO:0000256" key="3">
    <source>
        <dbReference type="ARBA" id="ARBA00012944"/>
    </source>
</evidence>
<sequence>MMKAQLFMLTAFIAGLFGVSINQTHFMSALLCIESMILTMFISSSTLAMTSQHSASTPIILLTIGACEAGAGLALLTALSHKNTNDLMKTLTLLQC</sequence>
<evidence type="ECO:0000256" key="13">
    <source>
        <dbReference type="ARBA" id="ARBA00023128"/>
    </source>
</evidence>
<keyword evidence="5 17" id="KW-0813">Transport</keyword>
<gene>
    <name evidence="19" type="primary">ND4L</name>
</gene>
<evidence type="ECO:0000256" key="11">
    <source>
        <dbReference type="ARBA" id="ARBA00023027"/>
    </source>
</evidence>
<evidence type="ECO:0000256" key="6">
    <source>
        <dbReference type="ARBA" id="ARBA00022660"/>
    </source>
</evidence>
<keyword evidence="8 17" id="KW-1278">Translocase</keyword>
<dbReference type="GO" id="GO:0005743">
    <property type="term" value="C:mitochondrial inner membrane"/>
    <property type="evidence" value="ECO:0007669"/>
    <property type="project" value="UniProtKB-SubCell"/>
</dbReference>
<evidence type="ECO:0000256" key="2">
    <source>
        <dbReference type="ARBA" id="ARBA00010519"/>
    </source>
</evidence>
<evidence type="ECO:0000256" key="12">
    <source>
        <dbReference type="ARBA" id="ARBA00023075"/>
    </source>
</evidence>
<comment type="catalytic activity">
    <reaction evidence="16">
        <text>a ubiquinone + NADH + 5 H(+)(in) = a ubiquinol + NAD(+) + 4 H(+)(out)</text>
        <dbReference type="Rhea" id="RHEA:29091"/>
        <dbReference type="Rhea" id="RHEA-COMP:9565"/>
        <dbReference type="Rhea" id="RHEA-COMP:9566"/>
        <dbReference type="ChEBI" id="CHEBI:15378"/>
        <dbReference type="ChEBI" id="CHEBI:16389"/>
        <dbReference type="ChEBI" id="CHEBI:17976"/>
        <dbReference type="ChEBI" id="CHEBI:57540"/>
        <dbReference type="ChEBI" id="CHEBI:57945"/>
        <dbReference type="EC" id="7.1.1.2"/>
    </reaction>
    <physiologicalReaction direction="left-to-right" evidence="16">
        <dbReference type="Rhea" id="RHEA:29092"/>
    </physiologicalReaction>
</comment>
<dbReference type="GO" id="GO:0008137">
    <property type="term" value="F:NADH dehydrogenase (ubiquinone) activity"/>
    <property type="evidence" value="ECO:0007669"/>
    <property type="project" value="UniProtKB-EC"/>
</dbReference>
<evidence type="ECO:0000256" key="17">
    <source>
        <dbReference type="RuleBase" id="RU004419"/>
    </source>
</evidence>
<comment type="function">
    <text evidence="15">Core subunit of the mitochondrial membrane respiratory chain NADH dehydrogenase (Complex I) which catalyzes electron transfer from NADH through the respiratory chain, using ubiquinone as an electron acceptor. Part of the enzyme membrane arm which is embedded in the lipid bilayer and involved in proton translocation.</text>
</comment>
<comment type="similarity">
    <text evidence="2 17">Belongs to the complex I subunit 4L family.</text>
</comment>
<feature type="transmembrane region" description="Helical" evidence="17">
    <location>
        <begin position="28"/>
        <end position="47"/>
    </location>
</feature>
<feature type="transmembrane region" description="Helical" evidence="17">
    <location>
        <begin position="59"/>
        <end position="79"/>
    </location>
</feature>
<dbReference type="GO" id="GO:0042773">
    <property type="term" value="P:ATP synthesis coupled electron transport"/>
    <property type="evidence" value="ECO:0007669"/>
    <property type="project" value="UniProtKB-UniRule"/>
</dbReference>
<evidence type="ECO:0000256" key="1">
    <source>
        <dbReference type="ARBA" id="ARBA00004225"/>
    </source>
</evidence>
<comment type="subcellular location">
    <subcellularLocation>
        <location evidence="17">Mitochondrion inner membrane</location>
        <topology evidence="17">Multi-pass membrane protein</topology>
    </subcellularLocation>
    <subcellularLocation>
        <location evidence="1">Mitochondrion membrane</location>
        <topology evidence="1">Multi-pass membrane protein</topology>
    </subcellularLocation>
</comment>
<dbReference type="PANTHER" id="PTHR11434:SF0">
    <property type="entry name" value="NADH-UBIQUINONE OXIDOREDUCTASE CHAIN 4L"/>
    <property type="match status" value="1"/>
</dbReference>
<evidence type="ECO:0000256" key="10">
    <source>
        <dbReference type="ARBA" id="ARBA00022989"/>
    </source>
</evidence>
<geneLocation type="mitochondrion" evidence="19"/>
<evidence type="ECO:0000256" key="5">
    <source>
        <dbReference type="ARBA" id="ARBA00022448"/>
    </source>
</evidence>
<keyword evidence="18" id="KW-0732">Signal</keyword>
<evidence type="ECO:0000256" key="15">
    <source>
        <dbReference type="ARBA" id="ARBA00043911"/>
    </source>
</evidence>
<dbReference type="EMBL" id="KY073263">
    <property type="protein sequence ID" value="ARM56348.1"/>
    <property type="molecule type" value="Genomic_DNA"/>
</dbReference>
<dbReference type="InterPro" id="IPR039428">
    <property type="entry name" value="NUOK/Mnh_C1-like"/>
</dbReference>
<evidence type="ECO:0000313" key="19">
    <source>
        <dbReference type="EMBL" id="ARM56348.1"/>
    </source>
</evidence>
<evidence type="ECO:0000256" key="9">
    <source>
        <dbReference type="ARBA" id="ARBA00022982"/>
    </source>
</evidence>
<organism evidence="19">
    <name type="scientific">Draco maculatus</name>
    <dbReference type="NCBI Taxonomy" id="89026"/>
    <lineage>
        <taxon>Eukaryota</taxon>
        <taxon>Metazoa</taxon>
        <taxon>Chordata</taxon>
        <taxon>Craniata</taxon>
        <taxon>Vertebrata</taxon>
        <taxon>Euteleostomi</taxon>
        <taxon>Lepidosauria</taxon>
        <taxon>Squamata</taxon>
        <taxon>Bifurcata</taxon>
        <taxon>Unidentata</taxon>
        <taxon>Episquamata</taxon>
        <taxon>Toxicofera</taxon>
        <taxon>Iguania</taxon>
        <taxon>Acrodonta</taxon>
        <taxon>Agamidae</taxon>
        <taxon>Draconinae</taxon>
        <taxon>Draco</taxon>
    </lineage>
</organism>
<dbReference type="Pfam" id="PF00420">
    <property type="entry name" value="Oxidored_q2"/>
    <property type="match status" value="1"/>
</dbReference>
<keyword evidence="10 17" id="KW-1133">Transmembrane helix</keyword>
<feature type="signal peptide" evidence="18">
    <location>
        <begin position="1"/>
        <end position="18"/>
    </location>
</feature>
<reference evidence="19" key="1">
    <citation type="submission" date="2016-11" db="EMBL/GenBank/DDBJ databases">
        <authorList>
            <person name="Yu X."/>
            <person name="Lin L."/>
        </authorList>
    </citation>
    <scope>NUCLEOTIDE SEQUENCE</scope>
</reference>
<dbReference type="GO" id="GO:0016651">
    <property type="term" value="F:oxidoreductase activity, acting on NAD(P)H"/>
    <property type="evidence" value="ECO:0007669"/>
    <property type="project" value="InterPro"/>
</dbReference>
<reference evidence="19" key="2">
    <citation type="journal article" date="2019" name="Mitochondrial DNA Part B Resour">
        <title>The complete mitochondrial genome of the Draco maculatus (Squamata: Agamidae).</title>
        <authorList>
            <person name="Qiu Q.-B."/>
            <person name="Zhu G.-Y."/>
            <person name="Yu X.-L."/>
            <person name="Du Y."/>
        </authorList>
    </citation>
    <scope>NUCLEOTIDE SEQUENCE</scope>
</reference>
<evidence type="ECO:0000256" key="14">
    <source>
        <dbReference type="ARBA" id="ARBA00023136"/>
    </source>
</evidence>
<dbReference type="EC" id="7.1.1.2" evidence="3 17"/>
<keyword evidence="7 17" id="KW-0812">Transmembrane</keyword>
<evidence type="ECO:0000256" key="8">
    <source>
        <dbReference type="ARBA" id="ARBA00022967"/>
    </source>
</evidence>
<evidence type="ECO:0000256" key="18">
    <source>
        <dbReference type="SAM" id="SignalP"/>
    </source>
</evidence>
<keyword evidence="12 17" id="KW-0830">Ubiquinone</keyword>
<name>A0A6F8CQI3_9SAUR</name>
<dbReference type="InterPro" id="IPR001133">
    <property type="entry name" value="NADH_UbQ_OxRdtase_chain4L/K"/>
</dbReference>
<protein>
    <recommendedName>
        <fullName evidence="4 17">NADH-ubiquinone oxidoreductase chain 4L</fullName>
        <ecNumber evidence="3 17">7.1.1.2</ecNumber>
    </recommendedName>
</protein>